<keyword evidence="1" id="KW-0496">Mitochondrion</keyword>
<name>A0ABR0J0F4_9EURO</name>
<comment type="similarity">
    <text evidence="1">Belongs to the ATP25 family.</text>
</comment>
<dbReference type="PANTHER" id="PTHR28087">
    <property type="entry name" value="ATPASE SYNTHESIS PROTEIN 25, MITOCHONDRIAL"/>
    <property type="match status" value="1"/>
</dbReference>
<comment type="function">
    <text evidence="1">Mitochondrial mRNA stabilization factor.</text>
</comment>
<dbReference type="CDD" id="cd05233">
    <property type="entry name" value="SDR_c"/>
    <property type="match status" value="1"/>
</dbReference>
<feature type="compositionally biased region" description="Basic and acidic residues" evidence="2">
    <location>
        <begin position="503"/>
        <end position="515"/>
    </location>
</feature>
<dbReference type="InterPro" id="IPR036291">
    <property type="entry name" value="NAD(P)-bd_dom_sf"/>
</dbReference>
<keyword evidence="1" id="KW-0472">Membrane</keyword>
<evidence type="ECO:0000313" key="4">
    <source>
        <dbReference type="Proteomes" id="UP001345691"/>
    </source>
</evidence>
<comment type="caution">
    <text evidence="3">The sequence shown here is derived from an EMBL/GenBank/DDBJ whole genome shotgun (WGS) entry which is preliminary data.</text>
</comment>
<evidence type="ECO:0000313" key="3">
    <source>
        <dbReference type="EMBL" id="KAK5052948.1"/>
    </source>
</evidence>
<feature type="region of interest" description="Disordered" evidence="2">
    <location>
        <begin position="377"/>
        <end position="403"/>
    </location>
</feature>
<keyword evidence="1" id="KW-0809">Transit peptide</keyword>
<dbReference type="InterPro" id="IPR002347">
    <property type="entry name" value="SDR_fam"/>
</dbReference>
<dbReference type="EMBL" id="JAVRRF010000027">
    <property type="protein sequence ID" value="KAK5052948.1"/>
    <property type="molecule type" value="Genomic_DNA"/>
</dbReference>
<proteinExistence type="inferred from homology"/>
<keyword evidence="4" id="KW-1185">Reference proteome</keyword>
<feature type="compositionally biased region" description="Acidic residues" evidence="2">
    <location>
        <begin position="379"/>
        <end position="393"/>
    </location>
</feature>
<feature type="compositionally biased region" description="Basic and acidic residues" evidence="2">
    <location>
        <begin position="456"/>
        <end position="485"/>
    </location>
</feature>
<dbReference type="InterPro" id="IPR040152">
    <property type="entry name" value="Atp25"/>
</dbReference>
<sequence length="523" mass="57349">MPSSLPVALVFGAGQNVGAAVVKAFSAKGYRIATVSRTVTTDPSDKRLHIQADLEDPESVSAVFETVRKQLGHPSVVVYNGAAAAFVNNQDPLEISLKDATRDMNVNTFSALVAAKEAAKSFEALSKDAARTFIFTGNITNSQPIPALMSAGMGRSATAHMIQTAASVYADRGYSFYYADERKADGAAVYRAIDGEAHGKFYMELSEKDQVEEPAPPAPVSPLLALQEIPPLPVDPPIILHPVLEHLSVQIGLDNLVLLDLRNMDPPPALGANLLMIIGTARSVKHLNVSADRFCRWARKEYKLRPYADGLLGRNELKMKLRRKARKMKLAQSVGNTVAMQSADDGITTGWICVNMGLIDDAVLPDEAEDDFTTAAAEELSEDVEEDEEEEYENPATDYIGFGSRTNSPRIVVQMFTEEKRVEMDLEGLWDVRNTRRQRKEERANAQAESAIERLRAQAAEDSHDQGESKELDNQDKPKDSVQEKEPEDSDKGVPITMEAEVEEAKEREDMDESRPLGGMGAS</sequence>
<dbReference type="Gene3D" id="3.40.50.720">
    <property type="entry name" value="NAD(P)-binding Rossmann-like Domain"/>
    <property type="match status" value="1"/>
</dbReference>
<feature type="region of interest" description="Disordered" evidence="2">
    <location>
        <begin position="456"/>
        <end position="523"/>
    </location>
</feature>
<comment type="subcellular location">
    <subcellularLocation>
        <location evidence="1">Mitochondrion inner membrane</location>
        <topology evidence="1">Peripheral membrane protein</topology>
        <orientation evidence="1">Matrix side</orientation>
    </subcellularLocation>
</comment>
<protein>
    <recommendedName>
        <fullName evidence="1">ATPase synthesis protein 25</fullName>
    </recommendedName>
</protein>
<dbReference type="PANTHER" id="PTHR28087:SF1">
    <property type="entry name" value="ATPASE SYNTHESIS PROTEIN 25, MITOCHONDRIAL"/>
    <property type="match status" value="1"/>
</dbReference>
<keyword evidence="1" id="KW-0999">Mitochondrion inner membrane</keyword>
<dbReference type="SUPFAM" id="SSF51735">
    <property type="entry name" value="NAD(P)-binding Rossmann-fold domains"/>
    <property type="match status" value="1"/>
</dbReference>
<dbReference type="Pfam" id="PF00106">
    <property type="entry name" value="adh_short"/>
    <property type="match status" value="1"/>
</dbReference>
<dbReference type="Proteomes" id="UP001345691">
    <property type="component" value="Unassembled WGS sequence"/>
</dbReference>
<reference evidence="3 4" key="1">
    <citation type="submission" date="2023-08" db="EMBL/GenBank/DDBJ databases">
        <title>Black Yeasts Isolated from many extreme environments.</title>
        <authorList>
            <person name="Coleine C."/>
            <person name="Stajich J.E."/>
            <person name="Selbmann L."/>
        </authorList>
    </citation>
    <scope>NUCLEOTIDE SEQUENCE [LARGE SCALE GENOMIC DNA]</scope>
    <source>
        <strain evidence="3 4">CCFEE 6328</strain>
    </source>
</reference>
<evidence type="ECO:0000256" key="2">
    <source>
        <dbReference type="SAM" id="MobiDB-lite"/>
    </source>
</evidence>
<evidence type="ECO:0000256" key="1">
    <source>
        <dbReference type="RuleBase" id="RU367062"/>
    </source>
</evidence>
<gene>
    <name evidence="3" type="ORF">LTR69_009517</name>
</gene>
<organism evidence="3 4">
    <name type="scientific">Exophiala sideris</name>
    <dbReference type="NCBI Taxonomy" id="1016849"/>
    <lineage>
        <taxon>Eukaryota</taxon>
        <taxon>Fungi</taxon>
        <taxon>Dikarya</taxon>
        <taxon>Ascomycota</taxon>
        <taxon>Pezizomycotina</taxon>
        <taxon>Eurotiomycetes</taxon>
        <taxon>Chaetothyriomycetidae</taxon>
        <taxon>Chaetothyriales</taxon>
        <taxon>Herpotrichiellaceae</taxon>
        <taxon>Exophiala</taxon>
    </lineage>
</organism>
<accession>A0ABR0J0F4</accession>